<dbReference type="Ensembl" id="ENSNFUT00015032599.1">
    <property type="protein sequence ID" value="ENSNFUP00015031196.1"/>
    <property type="gene ID" value="ENSNFUG00015015212.1"/>
</dbReference>
<keyword evidence="1" id="KW-0863">Zinc-finger</keyword>
<dbReference type="GO" id="GO:0003676">
    <property type="term" value="F:nucleic acid binding"/>
    <property type="evidence" value="ECO:0007669"/>
    <property type="project" value="InterPro"/>
</dbReference>
<dbReference type="InterPro" id="IPR001878">
    <property type="entry name" value="Znf_CCHC"/>
</dbReference>
<accession>A0A8C6M9Y7</accession>
<reference evidence="4" key="2">
    <citation type="submission" date="2025-08" db="UniProtKB">
        <authorList>
            <consortium name="Ensembl"/>
        </authorList>
    </citation>
    <scope>IDENTIFICATION</scope>
</reference>
<organism evidence="4 5">
    <name type="scientific">Nothobranchius furzeri</name>
    <name type="common">Turquoise killifish</name>
    <dbReference type="NCBI Taxonomy" id="105023"/>
    <lineage>
        <taxon>Eukaryota</taxon>
        <taxon>Metazoa</taxon>
        <taxon>Chordata</taxon>
        <taxon>Craniata</taxon>
        <taxon>Vertebrata</taxon>
        <taxon>Euteleostomi</taxon>
        <taxon>Actinopterygii</taxon>
        <taxon>Neopterygii</taxon>
        <taxon>Teleostei</taxon>
        <taxon>Neoteleostei</taxon>
        <taxon>Acanthomorphata</taxon>
        <taxon>Ovalentaria</taxon>
        <taxon>Atherinomorphae</taxon>
        <taxon>Cyprinodontiformes</taxon>
        <taxon>Nothobranchiidae</taxon>
        <taxon>Nothobranchius</taxon>
    </lineage>
</organism>
<evidence type="ECO:0000259" key="3">
    <source>
        <dbReference type="PROSITE" id="PS50158"/>
    </source>
</evidence>
<dbReference type="AlphaFoldDB" id="A0A8C6M9Y7"/>
<keyword evidence="5" id="KW-1185">Reference proteome</keyword>
<dbReference type="Gene3D" id="4.10.60.10">
    <property type="entry name" value="Zinc finger, CCHC-type"/>
    <property type="match status" value="1"/>
</dbReference>
<evidence type="ECO:0000313" key="5">
    <source>
        <dbReference type="Proteomes" id="UP000694548"/>
    </source>
</evidence>
<dbReference type="PROSITE" id="PS50158">
    <property type="entry name" value="ZF_CCHC"/>
    <property type="match status" value="1"/>
</dbReference>
<keyword evidence="1" id="KW-0479">Metal-binding</keyword>
<reference evidence="4" key="3">
    <citation type="submission" date="2025-09" db="UniProtKB">
        <authorList>
            <consortium name="Ensembl"/>
        </authorList>
    </citation>
    <scope>IDENTIFICATION</scope>
</reference>
<reference evidence="4" key="1">
    <citation type="submission" date="2014-08" db="EMBL/GenBank/DDBJ databases">
        <authorList>
            <person name="Senf B."/>
            <person name="Petzold A."/>
            <person name="Downie B.R."/>
            <person name="Koch P."/>
            <person name="Platzer M."/>
        </authorList>
    </citation>
    <scope>NUCLEOTIDE SEQUENCE [LARGE SCALE GENOMIC DNA]</scope>
    <source>
        <strain evidence="4">GRZ</strain>
    </source>
</reference>
<feature type="compositionally biased region" description="Basic residues" evidence="2">
    <location>
        <begin position="40"/>
        <end position="51"/>
    </location>
</feature>
<dbReference type="GO" id="GO:0008270">
    <property type="term" value="F:zinc ion binding"/>
    <property type="evidence" value="ECO:0007669"/>
    <property type="project" value="UniProtKB-KW"/>
</dbReference>
<sequence>PPRPDPGQRRSPSHPSDLPECFYCHEKGHFIRDCFRLQRKNRRTGSLRQPRRGWSCPHPGG</sequence>
<protein>
    <recommendedName>
        <fullName evidence="3">CCHC-type domain-containing protein</fullName>
    </recommendedName>
</protein>
<dbReference type="SUPFAM" id="SSF57756">
    <property type="entry name" value="Retrovirus zinc finger-like domains"/>
    <property type="match status" value="1"/>
</dbReference>
<dbReference type="GeneTree" id="ENSGT01010000229424"/>
<feature type="domain" description="CCHC-type" evidence="3">
    <location>
        <begin position="21"/>
        <end position="34"/>
    </location>
</feature>
<keyword evidence="1" id="KW-0862">Zinc</keyword>
<feature type="region of interest" description="Disordered" evidence="2">
    <location>
        <begin position="40"/>
        <end position="61"/>
    </location>
</feature>
<proteinExistence type="predicted"/>
<dbReference type="Proteomes" id="UP000694548">
    <property type="component" value="Chromosome sgr08"/>
</dbReference>
<dbReference type="InterPro" id="IPR036875">
    <property type="entry name" value="Znf_CCHC_sf"/>
</dbReference>
<evidence type="ECO:0000313" key="4">
    <source>
        <dbReference type="Ensembl" id="ENSNFUP00015031196.1"/>
    </source>
</evidence>
<evidence type="ECO:0000256" key="1">
    <source>
        <dbReference type="PROSITE-ProRule" id="PRU00047"/>
    </source>
</evidence>
<name>A0A8C6M9Y7_NOTFU</name>
<evidence type="ECO:0000256" key="2">
    <source>
        <dbReference type="SAM" id="MobiDB-lite"/>
    </source>
</evidence>